<organism evidence="1 2">
    <name type="scientific">Ilyodon furcidens</name>
    <name type="common">goldbreast splitfin</name>
    <dbReference type="NCBI Taxonomy" id="33524"/>
    <lineage>
        <taxon>Eukaryota</taxon>
        <taxon>Metazoa</taxon>
        <taxon>Chordata</taxon>
        <taxon>Craniata</taxon>
        <taxon>Vertebrata</taxon>
        <taxon>Euteleostomi</taxon>
        <taxon>Actinopterygii</taxon>
        <taxon>Neopterygii</taxon>
        <taxon>Teleostei</taxon>
        <taxon>Neoteleostei</taxon>
        <taxon>Acanthomorphata</taxon>
        <taxon>Ovalentaria</taxon>
        <taxon>Atherinomorphae</taxon>
        <taxon>Cyprinodontiformes</taxon>
        <taxon>Goodeidae</taxon>
        <taxon>Ilyodon</taxon>
    </lineage>
</organism>
<evidence type="ECO:0000313" key="2">
    <source>
        <dbReference type="Proteomes" id="UP001482620"/>
    </source>
</evidence>
<gene>
    <name evidence="1" type="ORF">ILYODFUR_010695</name>
</gene>
<evidence type="ECO:0000313" key="1">
    <source>
        <dbReference type="EMBL" id="MEQ2251413.1"/>
    </source>
</evidence>
<dbReference type="EMBL" id="JAHRIQ010093468">
    <property type="protein sequence ID" value="MEQ2251413.1"/>
    <property type="molecule type" value="Genomic_DNA"/>
</dbReference>
<dbReference type="Proteomes" id="UP001482620">
    <property type="component" value="Unassembled WGS sequence"/>
</dbReference>
<sequence>MGSSLSFPLPPSFVSSQGDEGAALLAVEEPGEGGNQVIVLHSHLQKKVIQAISVQSCEEIDGDCFLECKITAALSRFQQHWQQQAWDQPAKAKPWSLDFKADHRLTGKLSRGAPPSKLNKSTVR</sequence>
<protein>
    <submittedName>
        <fullName evidence="1">Uncharacterized protein</fullName>
    </submittedName>
</protein>
<name>A0ABV0V4V0_9TELE</name>
<proteinExistence type="predicted"/>
<comment type="caution">
    <text evidence="1">The sequence shown here is derived from an EMBL/GenBank/DDBJ whole genome shotgun (WGS) entry which is preliminary data.</text>
</comment>
<keyword evidence="2" id="KW-1185">Reference proteome</keyword>
<reference evidence="1 2" key="1">
    <citation type="submission" date="2021-06" db="EMBL/GenBank/DDBJ databases">
        <authorList>
            <person name="Palmer J.M."/>
        </authorList>
    </citation>
    <scope>NUCLEOTIDE SEQUENCE [LARGE SCALE GENOMIC DNA]</scope>
    <source>
        <strain evidence="2">if_2019</strain>
        <tissue evidence="1">Muscle</tissue>
    </source>
</reference>
<accession>A0ABV0V4V0</accession>